<gene>
    <name evidence="2" type="ORF">SAMN04488078_100324</name>
</gene>
<organism evidence="2 3">
    <name type="scientific">Antarctobacter heliothermus</name>
    <dbReference type="NCBI Taxonomy" id="74033"/>
    <lineage>
        <taxon>Bacteria</taxon>
        <taxon>Pseudomonadati</taxon>
        <taxon>Pseudomonadota</taxon>
        <taxon>Alphaproteobacteria</taxon>
        <taxon>Rhodobacterales</taxon>
        <taxon>Roseobacteraceae</taxon>
        <taxon>Antarctobacter</taxon>
    </lineage>
</organism>
<feature type="compositionally biased region" description="Polar residues" evidence="1">
    <location>
        <begin position="1"/>
        <end position="10"/>
    </location>
</feature>
<evidence type="ECO:0000313" key="2">
    <source>
        <dbReference type="EMBL" id="SNS05566.1"/>
    </source>
</evidence>
<dbReference type="OrthoDB" id="7775984at2"/>
<proteinExistence type="predicted"/>
<accession>A0A239BC89</accession>
<dbReference type="Proteomes" id="UP000198440">
    <property type="component" value="Unassembled WGS sequence"/>
</dbReference>
<feature type="region of interest" description="Disordered" evidence="1">
    <location>
        <begin position="1"/>
        <end position="20"/>
    </location>
</feature>
<dbReference type="EMBL" id="FZON01000003">
    <property type="protein sequence ID" value="SNS05566.1"/>
    <property type="molecule type" value="Genomic_DNA"/>
</dbReference>
<dbReference type="AlphaFoldDB" id="A0A239BC89"/>
<dbReference type="Pfam" id="PF20121">
    <property type="entry name" value="DUF6511"/>
    <property type="match status" value="1"/>
</dbReference>
<dbReference type="RefSeq" id="WP_089276214.1">
    <property type="nucleotide sequence ID" value="NZ_FZON01000003.1"/>
</dbReference>
<reference evidence="2 3" key="1">
    <citation type="submission" date="2017-06" db="EMBL/GenBank/DDBJ databases">
        <authorList>
            <person name="Kim H.J."/>
            <person name="Triplett B.A."/>
        </authorList>
    </citation>
    <scope>NUCLEOTIDE SEQUENCE [LARGE SCALE GENOMIC DNA]</scope>
    <source>
        <strain evidence="2 3">DSM 11445</strain>
    </source>
</reference>
<dbReference type="InterPro" id="IPR045422">
    <property type="entry name" value="DUF6511"/>
</dbReference>
<sequence length="74" mass="8219">MIDPTPNESEAMTVGGQQGGEYLESIGKSDLAMLTETEWDRFLDAVVTGYCDHLRELAGKDRTRLDAMIPEVPF</sequence>
<name>A0A239BC89_9RHOB</name>
<protein>
    <submittedName>
        <fullName evidence="2">Uncharacterized protein</fullName>
    </submittedName>
</protein>
<evidence type="ECO:0000256" key="1">
    <source>
        <dbReference type="SAM" id="MobiDB-lite"/>
    </source>
</evidence>
<evidence type="ECO:0000313" key="3">
    <source>
        <dbReference type="Proteomes" id="UP000198440"/>
    </source>
</evidence>